<dbReference type="STRING" id="321763.SAMN04488692_103158"/>
<dbReference type="Proteomes" id="UP000199476">
    <property type="component" value="Unassembled WGS sequence"/>
</dbReference>
<dbReference type="OrthoDB" id="8881899at2"/>
<keyword evidence="2" id="KW-0732">Signal</keyword>
<dbReference type="EMBL" id="FNGO01000003">
    <property type="protein sequence ID" value="SDL33435.1"/>
    <property type="molecule type" value="Genomic_DNA"/>
</dbReference>
<dbReference type="Gene3D" id="3.40.190.10">
    <property type="entry name" value="Periplasmic binding protein-like II"/>
    <property type="match status" value="1"/>
</dbReference>
<keyword evidence="3" id="KW-0675">Receptor</keyword>
<dbReference type="InterPro" id="IPR042100">
    <property type="entry name" value="Bug_dom1"/>
</dbReference>
<dbReference type="Pfam" id="PF03401">
    <property type="entry name" value="TctC"/>
    <property type="match status" value="1"/>
</dbReference>
<dbReference type="PANTHER" id="PTHR42928:SF5">
    <property type="entry name" value="BLR1237 PROTEIN"/>
    <property type="match status" value="1"/>
</dbReference>
<evidence type="ECO:0000256" key="1">
    <source>
        <dbReference type="ARBA" id="ARBA00006987"/>
    </source>
</evidence>
<reference evidence="3 4" key="1">
    <citation type="submission" date="2016-10" db="EMBL/GenBank/DDBJ databases">
        <authorList>
            <person name="de Groot N.N."/>
        </authorList>
    </citation>
    <scope>NUCLEOTIDE SEQUENCE [LARGE SCALE GENOMIC DNA]</scope>
    <source>
        <strain evidence="3 4">SLAS-1</strain>
    </source>
</reference>
<comment type="similarity">
    <text evidence="1">Belongs to the UPF0065 (bug) family.</text>
</comment>
<evidence type="ECO:0000313" key="3">
    <source>
        <dbReference type="EMBL" id="SDL33435.1"/>
    </source>
</evidence>
<evidence type="ECO:0000313" key="4">
    <source>
        <dbReference type="Proteomes" id="UP000199476"/>
    </source>
</evidence>
<sequence length="335" mass="36656">MKKVITVLLVLLFAAGMVLTSGQLAAEEPWSDIQDESFDLVVGFDAGGSHDLSARYLQEALVEETGIDIDVVNMPGGIGTEAGYHVSTQDPDENIMFWGHPPAVVFDPATEDVGYTYDDLDPVAAVGTPTFVLAAGEEAPFNSLDELIEYIEENPGEVVVGSQGELHLMHYAIEFILPMDELDYNYVALAGGADVQSNLAGGHIDVGHMSMAAAKPLHDADELTAMVHTSEVVEDIEMMPDVPHVSEYGIEFTEPHYLAAWSPAGTDREKREALNAAMEAAAQNEEFQENMAEMGFIVEHNTVDETEELFGEYYHEELLPGYVEWLEAAREERGN</sequence>
<dbReference type="RefSeq" id="WP_089758382.1">
    <property type="nucleotide sequence ID" value="NZ_FNGO01000003.1"/>
</dbReference>
<feature type="chain" id="PRO_5011586374" evidence="2">
    <location>
        <begin position="26"/>
        <end position="335"/>
    </location>
</feature>
<evidence type="ECO:0000256" key="2">
    <source>
        <dbReference type="SAM" id="SignalP"/>
    </source>
</evidence>
<dbReference type="PIRSF" id="PIRSF017082">
    <property type="entry name" value="YflP"/>
    <property type="match status" value="1"/>
</dbReference>
<protein>
    <submittedName>
        <fullName evidence="3">Tripartite-type tricarboxylate transporter, receptor component TctC</fullName>
    </submittedName>
</protein>
<dbReference type="InterPro" id="IPR005064">
    <property type="entry name" value="BUG"/>
</dbReference>
<dbReference type="PANTHER" id="PTHR42928">
    <property type="entry name" value="TRICARBOXYLATE-BINDING PROTEIN"/>
    <property type="match status" value="1"/>
</dbReference>
<accession>A0A1G9J8A5</accession>
<name>A0A1G9J8A5_9FIRM</name>
<proteinExistence type="inferred from homology"/>
<keyword evidence="4" id="KW-1185">Reference proteome</keyword>
<dbReference type="Gene3D" id="3.40.190.150">
    <property type="entry name" value="Bordetella uptake gene, domain 1"/>
    <property type="match status" value="1"/>
</dbReference>
<gene>
    <name evidence="3" type="ORF">SAMN04488692_103158</name>
</gene>
<feature type="signal peptide" evidence="2">
    <location>
        <begin position="1"/>
        <end position="25"/>
    </location>
</feature>
<dbReference type="CDD" id="cd07012">
    <property type="entry name" value="PBP2_Bug_TTT"/>
    <property type="match status" value="1"/>
</dbReference>
<organism evidence="3 4">
    <name type="scientific">Halarsenatibacter silvermanii</name>
    <dbReference type="NCBI Taxonomy" id="321763"/>
    <lineage>
        <taxon>Bacteria</taxon>
        <taxon>Bacillati</taxon>
        <taxon>Bacillota</taxon>
        <taxon>Clostridia</taxon>
        <taxon>Halanaerobiales</taxon>
        <taxon>Halarsenatibacteraceae</taxon>
        <taxon>Halarsenatibacter</taxon>
    </lineage>
</organism>
<dbReference type="AlphaFoldDB" id="A0A1G9J8A5"/>